<feature type="compositionally biased region" description="Polar residues" evidence="1">
    <location>
        <begin position="213"/>
        <end position="223"/>
    </location>
</feature>
<accession>A0A8J1TQ93</accession>
<dbReference type="AlphaFoldDB" id="A0A8J1TQ93"/>
<dbReference type="OrthoDB" id="309575at2759"/>
<reference evidence="2" key="1">
    <citation type="submission" date="2022-03" db="EMBL/GenBank/DDBJ databases">
        <authorList>
            <person name="Martin C."/>
        </authorList>
    </citation>
    <scope>NUCLEOTIDE SEQUENCE</scope>
</reference>
<gene>
    <name evidence="2" type="ORF">OFUS_LOCUS2227</name>
</gene>
<dbReference type="InterPro" id="IPR027905">
    <property type="entry name" value="CFAP95"/>
</dbReference>
<sequence length="223" mass="25824">MATDFTSVPDFVERKGSLYLRSDHMNYSRATLNSNWHQARESEPKDYDISKAPERDLCKATYGRIGNVTKGELPQTTYQDHSGQIFLKKDFQEQETRHPMINPSTFAHSDLDSEKILRETGAPDTGFGSILPRHHAEHNKRHLQTTNKADFKPPFPYTPAEEKPLDFPDNSVAYRKCHSQFTDTSDYRRPGRNTWQDESGLYSNSHYKEQVFKPTNTIPERLE</sequence>
<proteinExistence type="predicted"/>
<feature type="compositionally biased region" description="Polar residues" evidence="1">
    <location>
        <begin position="193"/>
        <end position="205"/>
    </location>
</feature>
<dbReference type="GO" id="GO:0005886">
    <property type="term" value="C:plasma membrane"/>
    <property type="evidence" value="ECO:0007669"/>
    <property type="project" value="TreeGrafter"/>
</dbReference>
<name>A0A8J1TQ93_OWEFU</name>
<dbReference type="Pfam" id="PF15139">
    <property type="entry name" value="CFAP95"/>
    <property type="match status" value="1"/>
</dbReference>
<evidence type="ECO:0000313" key="2">
    <source>
        <dbReference type="EMBL" id="CAH1774852.1"/>
    </source>
</evidence>
<evidence type="ECO:0000313" key="3">
    <source>
        <dbReference type="Proteomes" id="UP000749559"/>
    </source>
</evidence>
<evidence type="ECO:0000256" key="1">
    <source>
        <dbReference type="SAM" id="MobiDB-lite"/>
    </source>
</evidence>
<dbReference type="Proteomes" id="UP000749559">
    <property type="component" value="Unassembled WGS sequence"/>
</dbReference>
<comment type="caution">
    <text evidence="2">The sequence shown here is derived from an EMBL/GenBank/DDBJ whole genome shotgun (WGS) entry which is preliminary data.</text>
</comment>
<dbReference type="PANTHER" id="PTHR35069:SF1">
    <property type="entry name" value="CILIA- AND FLAGELLA-ASSOCIATED PROTEIN 95"/>
    <property type="match status" value="1"/>
</dbReference>
<protein>
    <submittedName>
        <fullName evidence="2">Uncharacterized protein</fullName>
    </submittedName>
</protein>
<organism evidence="2 3">
    <name type="scientific">Owenia fusiformis</name>
    <name type="common">Polychaete worm</name>
    <dbReference type="NCBI Taxonomy" id="6347"/>
    <lineage>
        <taxon>Eukaryota</taxon>
        <taxon>Metazoa</taxon>
        <taxon>Spiralia</taxon>
        <taxon>Lophotrochozoa</taxon>
        <taxon>Annelida</taxon>
        <taxon>Polychaeta</taxon>
        <taxon>Sedentaria</taxon>
        <taxon>Canalipalpata</taxon>
        <taxon>Sabellida</taxon>
        <taxon>Oweniida</taxon>
        <taxon>Oweniidae</taxon>
        <taxon>Owenia</taxon>
    </lineage>
</organism>
<dbReference type="EMBL" id="CAIIXF020000001">
    <property type="protein sequence ID" value="CAH1774852.1"/>
    <property type="molecule type" value="Genomic_DNA"/>
</dbReference>
<feature type="region of interest" description="Disordered" evidence="1">
    <location>
        <begin position="141"/>
        <end position="167"/>
    </location>
</feature>
<feature type="region of interest" description="Disordered" evidence="1">
    <location>
        <begin position="179"/>
        <end position="223"/>
    </location>
</feature>
<keyword evidence="3" id="KW-1185">Reference proteome</keyword>
<dbReference type="PANTHER" id="PTHR35069">
    <property type="entry name" value="PROTEIN C9ORF135"/>
    <property type="match status" value="1"/>
</dbReference>